<dbReference type="OrthoDB" id="3475539at2"/>
<dbReference type="RefSeq" id="WP_089224602.1">
    <property type="nucleotide sequence ID" value="NZ_FZOF01000007.1"/>
</dbReference>
<dbReference type="Pfam" id="PF19564">
    <property type="entry name" value="DUF6086"/>
    <property type="match status" value="1"/>
</dbReference>
<feature type="compositionally biased region" description="Basic and acidic residues" evidence="1">
    <location>
        <begin position="67"/>
        <end position="77"/>
    </location>
</feature>
<name>A0A239G0P0_9ACTN</name>
<dbReference type="AlphaFoldDB" id="A0A239G0P0"/>
<gene>
    <name evidence="2" type="ORF">SAMN05216252_107152</name>
</gene>
<evidence type="ECO:0000313" key="2">
    <source>
        <dbReference type="EMBL" id="SNS62268.1"/>
    </source>
</evidence>
<dbReference type="Proteomes" id="UP000198280">
    <property type="component" value="Unassembled WGS sequence"/>
</dbReference>
<keyword evidence="3" id="KW-1185">Reference proteome</keyword>
<sequence>MVFGQYADALLARHRNTRHGVMRALGEGFTATALVPAGRAGVDADWPAPAPDGALRDVPVPWPRDDTWDIPLRETTRKAGPLHAPLTRART</sequence>
<proteinExistence type="predicted"/>
<evidence type="ECO:0000313" key="3">
    <source>
        <dbReference type="Proteomes" id="UP000198280"/>
    </source>
</evidence>
<evidence type="ECO:0000256" key="1">
    <source>
        <dbReference type="SAM" id="MobiDB-lite"/>
    </source>
</evidence>
<protein>
    <submittedName>
        <fullName evidence="2">Uncharacterized protein</fullName>
    </submittedName>
</protein>
<feature type="region of interest" description="Disordered" evidence="1">
    <location>
        <begin position="67"/>
        <end position="91"/>
    </location>
</feature>
<accession>A0A239G0P0</accession>
<organism evidence="2 3">
    <name type="scientific">Actinacidiphila glaucinigra</name>
    <dbReference type="NCBI Taxonomy" id="235986"/>
    <lineage>
        <taxon>Bacteria</taxon>
        <taxon>Bacillati</taxon>
        <taxon>Actinomycetota</taxon>
        <taxon>Actinomycetes</taxon>
        <taxon>Kitasatosporales</taxon>
        <taxon>Streptomycetaceae</taxon>
        <taxon>Actinacidiphila</taxon>
    </lineage>
</organism>
<dbReference type="InterPro" id="IPR045732">
    <property type="entry name" value="DUF6086"/>
</dbReference>
<dbReference type="EMBL" id="FZOF01000007">
    <property type="protein sequence ID" value="SNS62268.1"/>
    <property type="molecule type" value="Genomic_DNA"/>
</dbReference>
<reference evidence="2 3" key="1">
    <citation type="submission" date="2017-06" db="EMBL/GenBank/DDBJ databases">
        <authorList>
            <person name="Kim H.J."/>
            <person name="Triplett B.A."/>
        </authorList>
    </citation>
    <scope>NUCLEOTIDE SEQUENCE [LARGE SCALE GENOMIC DNA]</scope>
    <source>
        <strain evidence="2 3">CGMCC 4.1858</strain>
    </source>
</reference>